<feature type="compositionally biased region" description="Basic and acidic residues" evidence="1">
    <location>
        <begin position="44"/>
        <end position="60"/>
    </location>
</feature>
<sequence>MSSLSKGAPGQPARPAGMNTGVENCRNRQPQRGDIGALAGHLCHGREPRGGERDGHESKGRAPNTPVPRRHEPRGQVRGHGGGAGDWGGRAAARVAARPGGLSAVAARRPKAGLRRALTLDEELIVASDRRRSPLTVGLIAETDAAIRLADLRQSLERALRDHPIAGARLAGGVGTPSSWDLSAEPGLASDLIYEIQTTSLDEAGAERAIWRAVESLCSRPFDLRTQPPVRLLLAHRPAGDVVGLTAHHVALDGMSVLTLLQEIIAGCAADHTVPGRAGGPAPQESTAPRQRLATGRQPLVAPLQRHCQPGPSRRQPARTTEAGQPLGAGTATIGPPIRRRPVSYLAPCGPSHAQGYGVHPVDLPVPPPVRLADGRRMTVNDLLIGAAHLAVERWNTENGCPSGRVLVRMPIATRSPDPEGARELGNRSGQVMISSSAAERAVPGLLAAAVVEQTLAAKRNPAVCAADGLTVAVRTVMAAVPRPLRTTVLRCAAVMARPFLAPSVAVSNISRVDGLRFAPKGTVRITGLSLIGTTGMPQGLLICAAGSADRLRLTFCHHRRLFDPAGMTRFVEIFQESLTGLVTTLSPESS</sequence>
<gene>
    <name evidence="2" type="ORF">Ga0074812_101461</name>
</gene>
<dbReference type="SUPFAM" id="SSF52777">
    <property type="entry name" value="CoA-dependent acyltransferases"/>
    <property type="match status" value="2"/>
</dbReference>
<accession>A0A0S4QGS8</accession>
<dbReference type="Gene3D" id="3.30.559.10">
    <property type="entry name" value="Chloramphenicol acetyltransferase-like domain"/>
    <property type="match status" value="1"/>
</dbReference>
<dbReference type="EMBL" id="FAOZ01000001">
    <property type="protein sequence ID" value="CUU53960.1"/>
    <property type="molecule type" value="Genomic_DNA"/>
</dbReference>
<dbReference type="InterPro" id="IPR023213">
    <property type="entry name" value="CAT-like_dom_sf"/>
</dbReference>
<organism evidence="2 3">
    <name type="scientific">Parafrankia irregularis</name>
    <dbReference type="NCBI Taxonomy" id="795642"/>
    <lineage>
        <taxon>Bacteria</taxon>
        <taxon>Bacillati</taxon>
        <taxon>Actinomycetota</taxon>
        <taxon>Actinomycetes</taxon>
        <taxon>Frankiales</taxon>
        <taxon>Frankiaceae</taxon>
        <taxon>Parafrankia</taxon>
    </lineage>
</organism>
<feature type="region of interest" description="Disordered" evidence="1">
    <location>
        <begin position="301"/>
        <end position="337"/>
    </location>
</feature>
<name>A0A0S4QGS8_9ACTN</name>
<evidence type="ECO:0000313" key="3">
    <source>
        <dbReference type="Proteomes" id="UP000198802"/>
    </source>
</evidence>
<evidence type="ECO:0000256" key="1">
    <source>
        <dbReference type="SAM" id="MobiDB-lite"/>
    </source>
</evidence>
<proteinExistence type="predicted"/>
<keyword evidence="3" id="KW-1185">Reference proteome</keyword>
<dbReference type="AlphaFoldDB" id="A0A0S4QGS8"/>
<feature type="region of interest" description="Disordered" evidence="1">
    <location>
        <begin position="1"/>
        <end position="89"/>
    </location>
</feature>
<dbReference type="Proteomes" id="UP000198802">
    <property type="component" value="Unassembled WGS sequence"/>
</dbReference>
<evidence type="ECO:0000313" key="2">
    <source>
        <dbReference type="EMBL" id="CUU53960.1"/>
    </source>
</evidence>
<protein>
    <submittedName>
        <fullName evidence="2">Condensation domain-containing protein</fullName>
    </submittedName>
</protein>
<dbReference type="Gene3D" id="3.30.559.30">
    <property type="entry name" value="Nonribosomal peptide synthetase, condensation domain"/>
    <property type="match status" value="1"/>
</dbReference>
<feature type="compositionally biased region" description="Gly residues" evidence="1">
    <location>
        <begin position="78"/>
        <end position="88"/>
    </location>
</feature>
<reference evidence="3" key="1">
    <citation type="submission" date="2015-11" db="EMBL/GenBank/DDBJ databases">
        <authorList>
            <person name="Varghese N."/>
        </authorList>
    </citation>
    <scope>NUCLEOTIDE SEQUENCE [LARGE SCALE GENOMIC DNA]</scope>
    <source>
        <strain evidence="3">DSM 45899</strain>
    </source>
</reference>
<dbReference type="RefSeq" id="WP_226931382.1">
    <property type="nucleotide sequence ID" value="NZ_FAOZ01000001.1"/>
</dbReference>